<name>A0A117I9B3_MYCCR</name>
<keyword evidence="4" id="KW-0067">ATP-binding</keyword>
<keyword evidence="2" id="KW-0597">Phosphoprotein</keyword>
<dbReference type="PROSITE" id="PS50075">
    <property type="entry name" value="CARRIER"/>
    <property type="match status" value="1"/>
</dbReference>
<evidence type="ECO:0000256" key="2">
    <source>
        <dbReference type="ARBA" id="ARBA00022553"/>
    </source>
</evidence>
<dbReference type="InterPro" id="IPR020845">
    <property type="entry name" value="AMP-binding_CS"/>
</dbReference>
<evidence type="ECO:0000313" key="6">
    <source>
        <dbReference type="EMBL" id="GAS94563.1"/>
    </source>
</evidence>
<dbReference type="NCBIfam" id="TIGR01746">
    <property type="entry name" value="Thioester-redct"/>
    <property type="match status" value="1"/>
</dbReference>
<dbReference type="PANTHER" id="PTHR43272">
    <property type="entry name" value="LONG-CHAIN-FATTY-ACID--COA LIGASE"/>
    <property type="match status" value="1"/>
</dbReference>
<proteinExistence type="predicted"/>
<organism evidence="6 7">
    <name type="scientific">Mycolicibacterium canariasense</name>
    <name type="common">Mycobacterium canariasense</name>
    <dbReference type="NCBI Taxonomy" id="228230"/>
    <lineage>
        <taxon>Bacteria</taxon>
        <taxon>Bacillati</taxon>
        <taxon>Actinomycetota</taxon>
        <taxon>Actinomycetes</taxon>
        <taxon>Mycobacteriales</taxon>
        <taxon>Mycobacteriaceae</taxon>
        <taxon>Mycolicibacterium</taxon>
    </lineage>
</organism>
<gene>
    <name evidence="6" type="ORF">RMCC_1529</name>
</gene>
<dbReference type="Pfam" id="PF00550">
    <property type="entry name" value="PP-binding"/>
    <property type="match status" value="1"/>
</dbReference>
<dbReference type="OrthoDB" id="2472181at2"/>
<dbReference type="GO" id="GO:0005524">
    <property type="term" value="F:ATP binding"/>
    <property type="evidence" value="ECO:0007669"/>
    <property type="project" value="UniProtKB-KW"/>
</dbReference>
<dbReference type="Gene3D" id="3.40.50.720">
    <property type="entry name" value="NAD(P)-binding Rossmann-like Domain"/>
    <property type="match status" value="1"/>
</dbReference>
<dbReference type="Pfam" id="PF07993">
    <property type="entry name" value="NAD_binding_4"/>
    <property type="match status" value="1"/>
</dbReference>
<dbReference type="GO" id="GO:0004467">
    <property type="term" value="F:long-chain fatty acid-CoA ligase activity"/>
    <property type="evidence" value="ECO:0007669"/>
    <property type="project" value="TreeGrafter"/>
</dbReference>
<comment type="caution">
    <text evidence="6">The sequence shown here is derived from an EMBL/GenBank/DDBJ whole genome shotgun (WGS) entry which is preliminary data.</text>
</comment>
<keyword evidence="1" id="KW-0596">Phosphopantetheine</keyword>
<dbReference type="InterPro" id="IPR009081">
    <property type="entry name" value="PP-bd_ACP"/>
</dbReference>
<dbReference type="InterPro" id="IPR036291">
    <property type="entry name" value="NAD(P)-bd_dom_sf"/>
</dbReference>
<dbReference type="NCBIfam" id="NF041592">
    <property type="entry name" value="carboxyl_red"/>
    <property type="match status" value="1"/>
</dbReference>
<dbReference type="GO" id="GO:0016020">
    <property type="term" value="C:membrane"/>
    <property type="evidence" value="ECO:0007669"/>
    <property type="project" value="TreeGrafter"/>
</dbReference>
<evidence type="ECO:0000256" key="1">
    <source>
        <dbReference type="ARBA" id="ARBA00022450"/>
    </source>
</evidence>
<dbReference type="Gene3D" id="3.40.50.12780">
    <property type="entry name" value="N-terminal domain of ligase-like"/>
    <property type="match status" value="1"/>
</dbReference>
<reference evidence="7" key="2">
    <citation type="submission" date="2016-02" db="EMBL/GenBank/DDBJ databases">
        <title>Draft genome sequence of five rapidly growing Mycobacterium species.</title>
        <authorList>
            <person name="Katahira K."/>
            <person name="Gotou Y."/>
            <person name="Iida K."/>
            <person name="Ogura Y."/>
            <person name="Hayashi T."/>
        </authorList>
    </citation>
    <scope>NUCLEOTIDE SEQUENCE [LARGE SCALE GENOMIC DNA]</scope>
    <source>
        <strain evidence="7">JCM15298</strain>
    </source>
</reference>
<dbReference type="PROSITE" id="PS00455">
    <property type="entry name" value="AMP_BINDING"/>
    <property type="match status" value="1"/>
</dbReference>
<dbReference type="InterPro" id="IPR042099">
    <property type="entry name" value="ANL_N_sf"/>
</dbReference>
<evidence type="ECO:0000313" key="7">
    <source>
        <dbReference type="Proteomes" id="UP000069443"/>
    </source>
</evidence>
<dbReference type="InterPro" id="IPR046407">
    <property type="entry name" value="CAR"/>
</dbReference>
<reference evidence="7" key="1">
    <citation type="journal article" date="2016" name="Genome Announc.">
        <title>Draft Genome Sequences of Five Rapidly Growing Mycobacterium Species, M. thermoresistibile, M. fortuitum subsp. acetamidolyticum, M. canariasense, M. brisbanense, and M. novocastrense.</title>
        <authorList>
            <person name="Katahira K."/>
            <person name="Ogura Y."/>
            <person name="Gotoh Y."/>
            <person name="Hayashi T."/>
        </authorList>
    </citation>
    <scope>NUCLEOTIDE SEQUENCE [LARGE SCALE GENOMIC DNA]</scope>
    <source>
        <strain evidence="7">JCM15298</strain>
    </source>
</reference>
<dbReference type="CDD" id="cd05235">
    <property type="entry name" value="SDR_e1"/>
    <property type="match status" value="1"/>
</dbReference>
<feature type="domain" description="Carrier" evidence="5">
    <location>
        <begin position="651"/>
        <end position="726"/>
    </location>
</feature>
<dbReference type="SUPFAM" id="SSF51735">
    <property type="entry name" value="NAD(P)-binding Rossmann-fold domains"/>
    <property type="match status" value="1"/>
</dbReference>
<keyword evidence="7" id="KW-1185">Reference proteome</keyword>
<dbReference type="PANTHER" id="PTHR43272:SF33">
    <property type="entry name" value="AMP-BINDING DOMAIN-CONTAINING PROTEIN-RELATED"/>
    <property type="match status" value="1"/>
</dbReference>
<dbReference type="Proteomes" id="UP000069443">
    <property type="component" value="Unassembled WGS sequence"/>
</dbReference>
<dbReference type="AlphaFoldDB" id="A0A117I9B3"/>
<accession>A0A117I9B3</accession>
<dbReference type="GO" id="GO:0050661">
    <property type="term" value="F:NADP binding"/>
    <property type="evidence" value="ECO:0007669"/>
    <property type="project" value="InterPro"/>
</dbReference>
<dbReference type="InterPro" id="IPR010080">
    <property type="entry name" value="Thioester_reductase-like_dom"/>
</dbReference>
<dbReference type="GO" id="GO:0031177">
    <property type="term" value="F:phosphopantetheine binding"/>
    <property type="evidence" value="ECO:0007669"/>
    <property type="project" value="InterPro"/>
</dbReference>
<evidence type="ECO:0000256" key="3">
    <source>
        <dbReference type="ARBA" id="ARBA00022741"/>
    </source>
</evidence>
<dbReference type="Pfam" id="PF00501">
    <property type="entry name" value="AMP-binding"/>
    <property type="match status" value="1"/>
</dbReference>
<sequence>MTENKTMGVADLERITAKLMGLFGSDQQFAAAMPVPAIADTVKAPGMHIAPMVAAVMEGYRDRPALGRRAHRLVTGEDGRTRREFLDHFDTITYAELWRRTGVVASAWRYNGPAAVNAGDFVCTVGSPGIDYTVLDLACIRMGAVAVPLPATGARSDLSAMLGEVEPTVLCAGIDALGLAVEAVLGGGHSPGQIVVFDYLPEVDEQREVLEAATAALARRTTVEVVTLAALIERGGRHPVVTPYVHEDDENPMVALLYTSGSTGSPKAAICTERMCAMAWISASLAPAIGLTYMPMSHFYGRGFLYTTLSGGGTNYFVTKGDLSTLFDDLAIIRPTSLPLVPRVCEMIAHRYHGEVARRVGDGMDRSAAEHGAKEFVRNDLLGGRYLWASCASAPLSAAMHELMEDLLDAPLVISYGATEIVGVTIDGVVSRPPVIDYKLVDVPELGYFGTDKPYPRGELLVKTENAMAGYFKRPELTAHTFDEDGYYRTGDIMAEIAPDRLMYVDRRNNVLKLAQGEFVAVSQLEAAFSGHPLIRQIFVYGNSEQSFLLAVVVPDAELGDAPHAALRRRIRLALNDIGREAGLDSWEVPRDFLIEPEPFTTENGLLTTSNKPARPRLTARYGARLERLYTELSDRAAERLRDLRSGSADRSVLDTVKRAVQVTLELPSDDTVEDIRFIDLGGDSLSALSLSTLLEDVFGVDVPVAEIIDPTTDLSRLADRISARSDRQSATPTFTSVHGVGTGRVFASDLTLDKFIDPELLVRARAAGRPADRPHTVLLTGANGFLGRFQCLAWMERLAAVGGRVICIARGSSDADARRRIEAATATDDALAQRFTELAGDHLEVLAGDLAAERLGLHNDDWDRLAEDVDTVVHTGALVNHLLPYRQLFGPNVSGTAEVLRLAITHRLKPVTFVSTVAAAITADGQMADEDADIRAVSAYHDLSDSYAHGYAVSKWAGEVLCRDAHQRCGLPVSVFRCNMLLAHRTFVGQINAPDVVSRLLASVLSTGLAPGSFYTGDPATAHFDGLPVDFVAEATVRIRQSTGLHTFNVVNPHRDAVSLDTFVDWLAEAGFRIHRIADYGEWFARVQTSLRDVPEHVRHYSLLNLPSAFTTPGVAMAGSAFTSDRFRSAVADHGLGGGEIPPVSRELVLKYATDLTRLGVLQA</sequence>
<dbReference type="InterPro" id="IPR000873">
    <property type="entry name" value="AMP-dep_synth/lig_dom"/>
</dbReference>
<dbReference type="SMART" id="SM00823">
    <property type="entry name" value="PKS_PP"/>
    <property type="match status" value="1"/>
</dbReference>
<dbReference type="InterPro" id="IPR013120">
    <property type="entry name" value="FAR_NAD-bd"/>
</dbReference>
<dbReference type="InterPro" id="IPR020806">
    <property type="entry name" value="PKS_PP-bd"/>
</dbReference>
<dbReference type="STRING" id="228230.RMCC_1529"/>
<protein>
    <submittedName>
        <fullName evidence="6">Oxidoreductase</fullName>
    </submittedName>
</protein>
<dbReference type="GO" id="GO:0016620">
    <property type="term" value="F:oxidoreductase activity, acting on the aldehyde or oxo group of donors, NAD or NADP as acceptor"/>
    <property type="evidence" value="ECO:0007669"/>
    <property type="project" value="InterPro"/>
</dbReference>
<dbReference type="Gene3D" id="1.10.1200.10">
    <property type="entry name" value="ACP-like"/>
    <property type="match status" value="1"/>
</dbReference>
<dbReference type="SUPFAM" id="SSF56801">
    <property type="entry name" value="Acetyl-CoA synthetase-like"/>
    <property type="match status" value="1"/>
</dbReference>
<dbReference type="SUPFAM" id="SSF47336">
    <property type="entry name" value="ACP-like"/>
    <property type="match status" value="1"/>
</dbReference>
<dbReference type="EMBL" id="BCSY01000035">
    <property type="protein sequence ID" value="GAS94563.1"/>
    <property type="molecule type" value="Genomic_DNA"/>
</dbReference>
<dbReference type="InterPro" id="IPR036736">
    <property type="entry name" value="ACP-like_sf"/>
</dbReference>
<evidence type="ECO:0000256" key="4">
    <source>
        <dbReference type="ARBA" id="ARBA00022840"/>
    </source>
</evidence>
<keyword evidence="3" id="KW-0547">Nucleotide-binding</keyword>
<evidence type="ECO:0000259" key="5">
    <source>
        <dbReference type="PROSITE" id="PS50075"/>
    </source>
</evidence>